<dbReference type="RefSeq" id="WP_160921696.1">
    <property type="nucleotide sequence ID" value="NZ_WMEY01000014.1"/>
</dbReference>
<protein>
    <submittedName>
        <fullName evidence="7">Amino acid transporter</fullName>
    </submittedName>
</protein>
<dbReference type="Proteomes" id="UP000447833">
    <property type="component" value="Unassembled WGS sequence"/>
</dbReference>
<evidence type="ECO:0000256" key="5">
    <source>
        <dbReference type="ARBA" id="ARBA00023136"/>
    </source>
</evidence>
<feature type="transmembrane region" description="Helical" evidence="6">
    <location>
        <begin position="147"/>
        <end position="172"/>
    </location>
</feature>
<organism evidence="7 8">
    <name type="scientific">Guptibacillus hwajinpoensis</name>
    <dbReference type="NCBI Taxonomy" id="208199"/>
    <lineage>
        <taxon>Bacteria</taxon>
        <taxon>Bacillati</taxon>
        <taxon>Bacillota</taxon>
        <taxon>Bacilli</taxon>
        <taxon>Bacillales</taxon>
        <taxon>Guptibacillaceae</taxon>
        <taxon>Guptibacillus</taxon>
    </lineage>
</organism>
<dbReference type="PANTHER" id="PTHR30086">
    <property type="entry name" value="ARGININE EXPORTER PROTEIN ARGO"/>
    <property type="match status" value="1"/>
</dbReference>
<feature type="transmembrane region" description="Helical" evidence="6">
    <location>
        <begin position="109"/>
        <end position="135"/>
    </location>
</feature>
<evidence type="ECO:0000313" key="7">
    <source>
        <dbReference type="EMBL" id="MYL66017.1"/>
    </source>
</evidence>
<comment type="caution">
    <text evidence="7">The sequence shown here is derived from an EMBL/GenBank/DDBJ whole genome shotgun (WGS) entry which is preliminary data.</text>
</comment>
<evidence type="ECO:0000256" key="2">
    <source>
        <dbReference type="ARBA" id="ARBA00022475"/>
    </source>
</evidence>
<name>A0A845F5Y7_9BACL</name>
<feature type="transmembrane region" description="Helical" evidence="6">
    <location>
        <begin position="39"/>
        <end position="59"/>
    </location>
</feature>
<proteinExistence type="predicted"/>
<evidence type="ECO:0000256" key="6">
    <source>
        <dbReference type="SAM" id="Phobius"/>
    </source>
</evidence>
<keyword evidence="2" id="KW-1003">Cell membrane</keyword>
<dbReference type="AlphaFoldDB" id="A0A845F5Y7"/>
<keyword evidence="4 6" id="KW-1133">Transmembrane helix</keyword>
<reference evidence="7 8" key="1">
    <citation type="submission" date="2019-11" db="EMBL/GenBank/DDBJ databases">
        <title>Genome sequences of 17 halophilic strains isolated from different environments.</title>
        <authorList>
            <person name="Furrow R.E."/>
        </authorList>
    </citation>
    <scope>NUCLEOTIDE SEQUENCE [LARGE SCALE GENOMIC DNA]</scope>
    <source>
        <strain evidence="7 8">22506_14_FS</strain>
    </source>
</reference>
<accession>A0A845F5Y7</accession>
<gene>
    <name evidence="7" type="ORF">GLW07_22080</name>
</gene>
<dbReference type="EMBL" id="WMEY01000014">
    <property type="protein sequence ID" value="MYL66017.1"/>
    <property type="molecule type" value="Genomic_DNA"/>
</dbReference>
<evidence type="ECO:0000313" key="8">
    <source>
        <dbReference type="Proteomes" id="UP000447833"/>
    </source>
</evidence>
<evidence type="ECO:0000256" key="1">
    <source>
        <dbReference type="ARBA" id="ARBA00004651"/>
    </source>
</evidence>
<keyword evidence="5 6" id="KW-0472">Membrane</keyword>
<feature type="transmembrane region" description="Helical" evidence="6">
    <location>
        <begin position="71"/>
        <end position="89"/>
    </location>
</feature>
<evidence type="ECO:0000256" key="4">
    <source>
        <dbReference type="ARBA" id="ARBA00022989"/>
    </source>
</evidence>
<dbReference type="InterPro" id="IPR001123">
    <property type="entry name" value="LeuE-type"/>
</dbReference>
<dbReference type="Pfam" id="PF01810">
    <property type="entry name" value="LysE"/>
    <property type="match status" value="1"/>
</dbReference>
<feature type="transmembrane region" description="Helical" evidence="6">
    <location>
        <begin position="184"/>
        <end position="208"/>
    </location>
</feature>
<keyword evidence="3 6" id="KW-0812">Transmembrane</keyword>
<comment type="subcellular location">
    <subcellularLocation>
        <location evidence="1">Cell membrane</location>
        <topology evidence="1">Multi-pass membrane protein</topology>
    </subcellularLocation>
</comment>
<evidence type="ECO:0000256" key="3">
    <source>
        <dbReference type="ARBA" id="ARBA00022692"/>
    </source>
</evidence>
<dbReference type="PANTHER" id="PTHR30086:SF6">
    <property type="entry name" value="AMINO ACID EFFLUX PROTEIN YCGF-RELATED"/>
    <property type="match status" value="1"/>
</dbReference>
<dbReference type="GO" id="GO:0015171">
    <property type="term" value="F:amino acid transmembrane transporter activity"/>
    <property type="evidence" value="ECO:0007669"/>
    <property type="project" value="TreeGrafter"/>
</dbReference>
<sequence>MSIFISYIFLGLSLSAPMGPINAAQLDRGIRFGFMNAWLVGFGAMVADGVFMMLIYFGLAQVIDTPFMKTFLWLFGFFVLTYTGIENIAKANSIGSKETSNRNGSNRKSFQTGFFIAISNPLNILFWLGIYGSILAQTSSMVDGKQLLLYSTGIFLGITLWDLTMASAAAGARAWVNPSMLKRISILSGITLIGFGFYFGIQAIKLFIG</sequence>
<dbReference type="GO" id="GO:0005886">
    <property type="term" value="C:plasma membrane"/>
    <property type="evidence" value="ECO:0007669"/>
    <property type="project" value="UniProtKB-SubCell"/>
</dbReference>